<protein>
    <submittedName>
        <fullName evidence="7">Patatin-like phospholipase family protein</fullName>
    </submittedName>
</protein>
<dbReference type="InterPro" id="IPR002641">
    <property type="entry name" value="PNPLA_dom"/>
</dbReference>
<evidence type="ECO:0000256" key="4">
    <source>
        <dbReference type="PROSITE-ProRule" id="PRU01161"/>
    </source>
</evidence>
<dbReference type="PANTHER" id="PTHR14226">
    <property type="entry name" value="NEUROPATHY TARGET ESTERASE/SWISS CHEESE D.MELANOGASTER"/>
    <property type="match status" value="1"/>
</dbReference>
<dbReference type="InterPro" id="IPR050301">
    <property type="entry name" value="NTE"/>
</dbReference>
<feature type="domain" description="PNPLA" evidence="6">
    <location>
        <begin position="10"/>
        <end position="221"/>
    </location>
</feature>
<gene>
    <name evidence="7" type="ORF">QU481_00680</name>
</gene>
<proteinExistence type="predicted"/>
<dbReference type="RefSeq" id="WP_289827935.1">
    <property type="nucleotide sequence ID" value="NZ_JAUEDK010000001.1"/>
</dbReference>
<dbReference type="Proteomes" id="UP001168540">
    <property type="component" value="Unassembled WGS sequence"/>
</dbReference>
<keyword evidence="5" id="KW-1133">Transmembrane helix</keyword>
<reference evidence="7" key="1">
    <citation type="submission" date="2023-06" db="EMBL/GenBank/DDBJ databases">
        <authorList>
            <person name="Zhang S."/>
        </authorList>
    </citation>
    <scope>NUCLEOTIDE SEQUENCE</scope>
    <source>
        <strain evidence="7">SG2303</strain>
    </source>
</reference>
<feature type="transmembrane region" description="Helical" evidence="5">
    <location>
        <begin position="40"/>
        <end position="61"/>
    </location>
</feature>
<evidence type="ECO:0000313" key="8">
    <source>
        <dbReference type="Proteomes" id="UP001168540"/>
    </source>
</evidence>
<evidence type="ECO:0000256" key="2">
    <source>
        <dbReference type="ARBA" id="ARBA00022963"/>
    </source>
</evidence>
<evidence type="ECO:0000313" key="7">
    <source>
        <dbReference type="EMBL" id="MDN0073414.1"/>
    </source>
</evidence>
<comment type="caution">
    <text evidence="7">The sequence shown here is derived from an EMBL/GenBank/DDBJ whole genome shotgun (WGS) entry which is preliminary data.</text>
</comment>
<dbReference type="Pfam" id="PF01734">
    <property type="entry name" value="Patatin"/>
    <property type="match status" value="1"/>
</dbReference>
<evidence type="ECO:0000256" key="5">
    <source>
        <dbReference type="SAM" id="Phobius"/>
    </source>
</evidence>
<feature type="short sequence motif" description="GXSXG" evidence="4">
    <location>
        <begin position="45"/>
        <end position="49"/>
    </location>
</feature>
<organism evidence="7 8">
    <name type="scientific">Crenobacter oryzisoli</name>
    <dbReference type="NCBI Taxonomy" id="3056844"/>
    <lineage>
        <taxon>Bacteria</taxon>
        <taxon>Pseudomonadati</taxon>
        <taxon>Pseudomonadota</taxon>
        <taxon>Betaproteobacteria</taxon>
        <taxon>Neisseriales</taxon>
        <taxon>Neisseriaceae</taxon>
        <taxon>Crenobacter</taxon>
    </lineage>
</organism>
<name>A0ABT7XI07_9NEIS</name>
<feature type="active site" description="Nucleophile" evidence="4">
    <location>
        <position position="47"/>
    </location>
</feature>
<dbReference type="PROSITE" id="PS51635">
    <property type="entry name" value="PNPLA"/>
    <property type="match status" value="1"/>
</dbReference>
<evidence type="ECO:0000256" key="3">
    <source>
        <dbReference type="ARBA" id="ARBA00023098"/>
    </source>
</evidence>
<feature type="active site" description="Proton acceptor" evidence="4">
    <location>
        <position position="208"/>
    </location>
</feature>
<keyword evidence="3 4" id="KW-0443">Lipid metabolism</keyword>
<keyword evidence="5" id="KW-0812">Transmembrane</keyword>
<keyword evidence="1 4" id="KW-0378">Hydrolase</keyword>
<evidence type="ECO:0000259" key="6">
    <source>
        <dbReference type="PROSITE" id="PS51635"/>
    </source>
</evidence>
<keyword evidence="2 4" id="KW-0442">Lipid degradation</keyword>
<keyword evidence="8" id="KW-1185">Reference proteome</keyword>
<dbReference type="SUPFAM" id="SSF52151">
    <property type="entry name" value="FabD/lysophospholipase-like"/>
    <property type="match status" value="1"/>
</dbReference>
<dbReference type="PANTHER" id="PTHR14226:SF78">
    <property type="entry name" value="SLR0060 PROTEIN"/>
    <property type="match status" value="1"/>
</dbReference>
<dbReference type="EMBL" id="JAUEDK010000001">
    <property type="protein sequence ID" value="MDN0073414.1"/>
    <property type="molecule type" value="Genomic_DNA"/>
</dbReference>
<evidence type="ECO:0000256" key="1">
    <source>
        <dbReference type="ARBA" id="ARBA00022801"/>
    </source>
</evidence>
<accession>A0ABT7XI07</accession>
<keyword evidence="5" id="KW-0472">Membrane</keyword>
<comment type="caution">
    <text evidence="4">Lacks conserved residue(s) required for the propagation of feature annotation.</text>
</comment>
<dbReference type="InterPro" id="IPR016035">
    <property type="entry name" value="Acyl_Trfase/lysoPLipase"/>
</dbReference>
<sequence>MATAKRKIAIACQGGGSQTAFTVGVLKALFERDLTSHFELVSLSGASGGALCAMLVWYALFKGDDYVPSRLLKFWVDNTAQTDAERQFNRYLVESLRVTSKGQLPQLDISPSSPMMQAMLSLSSSQLRPTFTDLRALLRQHIDFNELATAGAQPKLPALLIGAAEIRTGRMVKFNSREEAIRLEHLLASCALPGLFPAVEFDGQAYWDGLFSDNPPVDELIKVAYVGAESLPQEIWVIKINPTGSQRVPQAPEEIADRRNEMVGNLSLFHQLGSIGFLNDLLLRGAFNPDFLAQFHITSPVLIPQCFADEPNRPYHIPFIEMSESLQLALDYESKLDRSPENVQRLIDDGERQAAAFLDGRLAGLGLT</sequence>
<dbReference type="Gene3D" id="3.40.1090.10">
    <property type="entry name" value="Cytosolic phospholipase A2 catalytic domain"/>
    <property type="match status" value="2"/>
</dbReference>